<name>A0A8B8KYQ8_ABRPR</name>
<dbReference type="RefSeq" id="XP_027349025.1">
    <property type="nucleotide sequence ID" value="XM_027493224.1"/>
</dbReference>
<keyword evidence="3" id="KW-1185">Reference proteome</keyword>
<dbReference type="InterPro" id="IPR011990">
    <property type="entry name" value="TPR-like_helical_dom_sf"/>
</dbReference>
<dbReference type="InterPro" id="IPR046960">
    <property type="entry name" value="PPR_At4g14850-like_plant"/>
</dbReference>
<protein>
    <submittedName>
        <fullName evidence="4">Pentatricopeptide repeat-containing protein At1g06140, mitochondrial-like</fullName>
    </submittedName>
</protein>
<dbReference type="InterPro" id="IPR002885">
    <property type="entry name" value="PPR_rpt"/>
</dbReference>
<reference evidence="3" key="1">
    <citation type="journal article" date="2019" name="Toxins">
        <title>Detection of Abrin-Like and Prepropulchellin-Like Toxin Genes and Transcripts Using Whole Genome Sequencing and Full-Length Transcript Sequencing of Abrus precatorius.</title>
        <authorList>
            <person name="Hovde B.T."/>
            <person name="Daligault H.E."/>
            <person name="Hanschen E.R."/>
            <person name="Kunde Y.A."/>
            <person name="Johnson M.B."/>
            <person name="Starkenburg S.R."/>
            <person name="Johnson S.L."/>
        </authorList>
    </citation>
    <scope>NUCLEOTIDE SEQUENCE [LARGE SCALE GENOMIC DNA]</scope>
</reference>
<keyword evidence="1" id="KW-0677">Repeat</keyword>
<dbReference type="Gene3D" id="1.25.40.10">
    <property type="entry name" value="Tetratricopeptide repeat domain"/>
    <property type="match status" value="2"/>
</dbReference>
<dbReference type="Pfam" id="PF13041">
    <property type="entry name" value="PPR_2"/>
    <property type="match status" value="1"/>
</dbReference>
<dbReference type="AlphaFoldDB" id="A0A8B8KYQ8"/>
<proteinExistence type="predicted"/>
<dbReference type="GO" id="GO:0003723">
    <property type="term" value="F:RNA binding"/>
    <property type="evidence" value="ECO:0007669"/>
    <property type="project" value="InterPro"/>
</dbReference>
<dbReference type="PANTHER" id="PTHR47926">
    <property type="entry name" value="PENTATRICOPEPTIDE REPEAT-CONTAINING PROTEIN"/>
    <property type="match status" value="1"/>
</dbReference>
<sequence length="254" mass="28178">MHENGETETNTGTCQEIESDSIHAQAIINGLNRDVLYCSNITNTYVQSGSLSLATKAFDQITAKNLHSWNTIISGYSKYSIFGEVLKFFSRLRNEGIAVDSFNLVFAVKASQRMLLLHNGRLLHCLALKSRLEGDLFIVPALLEMYVELGSLNDAHKLFERYSYRSSVIWGFMIKGLFEEASYHKDVVLWSVVINGSAKKGRYLEAMSVFKRMLENSITPNPVTLAGAILACSGVGSLKQGKSVHGFVIRNGVD</sequence>
<dbReference type="KEGG" id="aprc:113860721"/>
<reference evidence="4" key="2">
    <citation type="submission" date="2025-08" db="UniProtKB">
        <authorList>
            <consortium name="RefSeq"/>
        </authorList>
    </citation>
    <scope>IDENTIFICATION</scope>
    <source>
        <tissue evidence="4">Young leaves</tissue>
    </source>
</reference>
<dbReference type="GeneID" id="113860721"/>
<evidence type="ECO:0000313" key="3">
    <source>
        <dbReference type="Proteomes" id="UP000694853"/>
    </source>
</evidence>
<feature type="repeat" description="PPR" evidence="2">
    <location>
        <begin position="186"/>
        <end position="220"/>
    </location>
</feature>
<evidence type="ECO:0000256" key="2">
    <source>
        <dbReference type="PROSITE-ProRule" id="PRU00708"/>
    </source>
</evidence>
<accession>A0A8B8KYQ8</accession>
<dbReference type="Proteomes" id="UP000694853">
    <property type="component" value="Unplaced"/>
</dbReference>
<gene>
    <name evidence="4" type="primary">LOC113860721</name>
</gene>
<dbReference type="PROSITE" id="PS51375">
    <property type="entry name" value="PPR"/>
    <property type="match status" value="2"/>
</dbReference>
<organism evidence="3 4">
    <name type="scientific">Abrus precatorius</name>
    <name type="common">Indian licorice</name>
    <name type="synonym">Glycine abrus</name>
    <dbReference type="NCBI Taxonomy" id="3816"/>
    <lineage>
        <taxon>Eukaryota</taxon>
        <taxon>Viridiplantae</taxon>
        <taxon>Streptophyta</taxon>
        <taxon>Embryophyta</taxon>
        <taxon>Tracheophyta</taxon>
        <taxon>Spermatophyta</taxon>
        <taxon>Magnoliopsida</taxon>
        <taxon>eudicotyledons</taxon>
        <taxon>Gunneridae</taxon>
        <taxon>Pentapetalae</taxon>
        <taxon>rosids</taxon>
        <taxon>fabids</taxon>
        <taxon>Fabales</taxon>
        <taxon>Fabaceae</taxon>
        <taxon>Papilionoideae</taxon>
        <taxon>50 kb inversion clade</taxon>
        <taxon>NPAAA clade</taxon>
        <taxon>indigoferoid/millettioid clade</taxon>
        <taxon>Abreae</taxon>
        <taxon>Abrus</taxon>
    </lineage>
</organism>
<feature type="repeat" description="PPR" evidence="2">
    <location>
        <begin position="65"/>
        <end position="99"/>
    </location>
</feature>
<dbReference type="NCBIfam" id="TIGR00756">
    <property type="entry name" value="PPR"/>
    <property type="match status" value="2"/>
</dbReference>
<evidence type="ECO:0000256" key="1">
    <source>
        <dbReference type="ARBA" id="ARBA00022737"/>
    </source>
</evidence>
<dbReference type="OrthoDB" id="1366091at2759"/>
<dbReference type="Pfam" id="PF01535">
    <property type="entry name" value="PPR"/>
    <property type="match status" value="1"/>
</dbReference>
<dbReference type="GO" id="GO:0009451">
    <property type="term" value="P:RNA modification"/>
    <property type="evidence" value="ECO:0007669"/>
    <property type="project" value="InterPro"/>
</dbReference>
<dbReference type="PANTHER" id="PTHR47926:SF344">
    <property type="entry name" value="OS07G0636900 PROTEIN"/>
    <property type="match status" value="1"/>
</dbReference>
<evidence type="ECO:0000313" key="4">
    <source>
        <dbReference type="RefSeq" id="XP_027349025.1"/>
    </source>
</evidence>